<dbReference type="EMBL" id="CADCVV010000064">
    <property type="protein sequence ID" value="CAA9492401.1"/>
    <property type="molecule type" value="Genomic_DNA"/>
</dbReference>
<name>A0A6J4SHG0_9ACTN</name>
<protein>
    <submittedName>
        <fullName evidence="2">Sphingolipid (R)-alpha-hydroxylase FAH1 (No EC)</fullName>
    </submittedName>
</protein>
<evidence type="ECO:0000313" key="2">
    <source>
        <dbReference type="EMBL" id="CAA9492401.1"/>
    </source>
</evidence>
<proteinExistence type="predicted"/>
<accession>A0A6J4SHG0</accession>
<dbReference type="AlphaFoldDB" id="A0A6J4SHG0"/>
<reference evidence="2" key="1">
    <citation type="submission" date="2020-02" db="EMBL/GenBank/DDBJ databases">
        <authorList>
            <person name="Meier V. D."/>
        </authorList>
    </citation>
    <scope>NUCLEOTIDE SEQUENCE</scope>
    <source>
        <strain evidence="2">AVDCRST_MAG17</strain>
    </source>
</reference>
<organism evidence="2">
    <name type="scientific">uncultured Solirubrobacterales bacterium</name>
    <dbReference type="NCBI Taxonomy" id="768556"/>
    <lineage>
        <taxon>Bacteria</taxon>
        <taxon>Bacillati</taxon>
        <taxon>Actinomycetota</taxon>
        <taxon>Thermoleophilia</taxon>
        <taxon>Solirubrobacterales</taxon>
        <taxon>environmental samples</taxon>
    </lineage>
</organism>
<gene>
    <name evidence="2" type="ORF">AVDCRST_MAG17-850</name>
</gene>
<sequence>VQAGLDGSPLPRPPGRPGGDLPARDRRPRRARLRPHGRAPGARSHRGRLPAVDALGVLDPPGDLPLRARGRPRRALSLDRPRRPPRSPQRSAPAGHAAFGQRAGLVALPRRLLARARTAQRARRRHRVPHRLPGLRHDALLPAPRAAAHATRPLVARAAHATPLPGPRTRLRHQRALLGQGVRHAGAAGATGERRGRV</sequence>
<feature type="compositionally biased region" description="Low complexity" evidence="1">
    <location>
        <begin position="55"/>
        <end position="67"/>
    </location>
</feature>
<feature type="compositionally biased region" description="Basic residues" evidence="1">
    <location>
        <begin position="26"/>
        <end position="48"/>
    </location>
</feature>
<evidence type="ECO:0000256" key="1">
    <source>
        <dbReference type="SAM" id="MobiDB-lite"/>
    </source>
</evidence>
<feature type="non-terminal residue" evidence="2">
    <location>
        <position position="1"/>
    </location>
</feature>
<feature type="region of interest" description="Disordered" evidence="1">
    <location>
        <begin position="1"/>
        <end position="103"/>
    </location>
</feature>
<feature type="non-terminal residue" evidence="2">
    <location>
        <position position="198"/>
    </location>
</feature>